<dbReference type="KEGG" id="asau:88176054"/>
<dbReference type="GO" id="GO:0031998">
    <property type="term" value="P:regulation of fatty acid beta-oxidation"/>
    <property type="evidence" value="ECO:0007669"/>
    <property type="project" value="TreeGrafter"/>
</dbReference>
<evidence type="ECO:0000313" key="2">
    <source>
        <dbReference type="Proteomes" id="UP001338582"/>
    </source>
</evidence>
<organism evidence="1 2">
    <name type="scientific">Australozyma saopauloensis</name>
    <dbReference type="NCBI Taxonomy" id="291208"/>
    <lineage>
        <taxon>Eukaryota</taxon>
        <taxon>Fungi</taxon>
        <taxon>Dikarya</taxon>
        <taxon>Ascomycota</taxon>
        <taxon>Saccharomycotina</taxon>
        <taxon>Pichiomycetes</taxon>
        <taxon>Metschnikowiaceae</taxon>
        <taxon>Australozyma</taxon>
    </lineage>
</organism>
<sequence>MLICFVIRTIIPYQGCTRLWRTSHRSPCNMSWLYIPICVRLRSKHETETYSGIHLVYVDNEIVVDERTHFIYHGSDISDYQIYVSTPQLGSHEVIRWYEVSQVYTRPVFSSHKDPLYDCLKFALENGFNLFPLNTFKGNSLVESVQLVELSLKQIFNAETKNDFSPFTYSRPNSDFVTVRSFPFSESNASMFADFRSTGSVALLLESNGKNYGCLSDLRYLDNMAGGVVTLADNSVTGLVLGNLRKLNGDGDLTVFLSWESILSRLSLHVKPNRNLLRLSGESDKMSPVMLVRIKKGSESISWGSCVKLTDLVIVTNLHVVRPLLEEKGVIGEIVAHNSAITVEYSDVKVPFNELDLAFIMLSDTMNSMLLFVAPAIIGSSLFASENKLVTSVGYGLFMNSKIPLPLSSRGYISALKTTYAFRLDAMIPTMTISSSSCWNGSSGGGIFNVRGELIGIICSNAQVYIPSIESKKMSGTEKVSLFCLSIPIELVLKCLRIVDQSLDASLQQNAKDLWNLETRTTDIYDRDLKL</sequence>
<dbReference type="AlphaFoldDB" id="A0AAX4HGS6"/>
<dbReference type="GO" id="GO:0005777">
    <property type="term" value="C:peroxisome"/>
    <property type="evidence" value="ECO:0007669"/>
    <property type="project" value="InterPro"/>
</dbReference>
<protein>
    <recommendedName>
        <fullName evidence="3">Serine protease</fullName>
    </recommendedName>
</protein>
<dbReference type="PANTHER" id="PTHR21004:SF0">
    <property type="entry name" value="PEROXISOMAL LEADER PEPTIDE-PROCESSING PROTEASE"/>
    <property type="match status" value="1"/>
</dbReference>
<reference evidence="1 2" key="1">
    <citation type="submission" date="2023-10" db="EMBL/GenBank/DDBJ databases">
        <title>Draft Genome Sequence of Candida saopaulonensis from a very Premature Infant with Sepsis.</title>
        <authorList>
            <person name="Ning Y."/>
            <person name="Dai R."/>
            <person name="Xiao M."/>
            <person name="Xu Y."/>
            <person name="Yan Q."/>
            <person name="Zhang L."/>
        </authorList>
    </citation>
    <scope>NUCLEOTIDE SEQUENCE [LARGE SCALE GENOMIC DNA]</scope>
    <source>
        <strain evidence="1 2">19XY460</strain>
    </source>
</reference>
<dbReference type="EMBL" id="CP138900">
    <property type="protein sequence ID" value="WPK27598.1"/>
    <property type="molecule type" value="Genomic_DNA"/>
</dbReference>
<dbReference type="GeneID" id="88176054"/>
<gene>
    <name evidence="1" type="ORF">PUMCH_004994</name>
</gene>
<dbReference type="SUPFAM" id="SSF50494">
    <property type="entry name" value="Trypsin-like serine proteases"/>
    <property type="match status" value="1"/>
</dbReference>
<keyword evidence="2" id="KW-1185">Reference proteome</keyword>
<dbReference type="GO" id="GO:0004252">
    <property type="term" value="F:serine-type endopeptidase activity"/>
    <property type="evidence" value="ECO:0007669"/>
    <property type="project" value="InterPro"/>
</dbReference>
<dbReference type="RefSeq" id="XP_062879976.1">
    <property type="nucleotide sequence ID" value="XM_063023906.1"/>
</dbReference>
<dbReference type="PANTHER" id="PTHR21004">
    <property type="entry name" value="SERINE PROTEASE-RELATED"/>
    <property type="match status" value="1"/>
</dbReference>
<dbReference type="Pfam" id="PF13365">
    <property type="entry name" value="Trypsin_2"/>
    <property type="match status" value="1"/>
</dbReference>
<dbReference type="InterPro" id="IPR039245">
    <property type="entry name" value="TYSND1/DEG15"/>
</dbReference>
<evidence type="ECO:0008006" key="3">
    <source>
        <dbReference type="Google" id="ProtNLM"/>
    </source>
</evidence>
<accession>A0AAX4HGS6</accession>
<name>A0AAX4HGS6_9ASCO</name>
<dbReference type="InterPro" id="IPR009003">
    <property type="entry name" value="Peptidase_S1_PA"/>
</dbReference>
<dbReference type="Proteomes" id="UP001338582">
    <property type="component" value="Chromosome 7"/>
</dbReference>
<evidence type="ECO:0000313" key="1">
    <source>
        <dbReference type="EMBL" id="WPK27598.1"/>
    </source>
</evidence>
<proteinExistence type="predicted"/>
<dbReference type="GO" id="GO:0016485">
    <property type="term" value="P:protein processing"/>
    <property type="evidence" value="ECO:0007669"/>
    <property type="project" value="InterPro"/>
</dbReference>
<dbReference type="Gene3D" id="2.40.10.120">
    <property type="match status" value="1"/>
</dbReference>